<dbReference type="GO" id="GO:0006355">
    <property type="term" value="P:regulation of DNA-templated transcription"/>
    <property type="evidence" value="ECO:0007669"/>
    <property type="project" value="InterPro"/>
</dbReference>
<dbReference type="RefSeq" id="WP_010451093.1">
    <property type="nucleotide sequence ID" value="NZ_BBLC01000386.1"/>
</dbReference>
<dbReference type="EMBL" id="VTYN01000006">
    <property type="protein sequence ID" value="NOH47930.1"/>
    <property type="molecule type" value="Genomic_DNA"/>
</dbReference>
<dbReference type="Proteomes" id="UP000180133">
    <property type="component" value="Unassembled WGS sequence"/>
</dbReference>
<dbReference type="OrthoDB" id="561214at2"/>
<evidence type="ECO:0000313" key="5">
    <source>
        <dbReference type="EMBL" id="NOH47930.1"/>
    </source>
</evidence>
<keyword evidence="1" id="KW-0805">Transcription regulation</keyword>
<dbReference type="PANTHER" id="PTHR44688:SF16">
    <property type="entry name" value="DNA-BINDING TRANSCRIPTIONAL ACTIVATOR DEVR_DOSR"/>
    <property type="match status" value="1"/>
</dbReference>
<reference evidence="5 8" key="2">
    <citation type="submission" date="2019-08" db="EMBL/GenBank/DDBJ databases">
        <title>Draft genome sequencing and comparative genomics of hatchery-associated Vibrios.</title>
        <authorList>
            <person name="Kehlet-Delgado H."/>
            <person name="Mueller R.S."/>
        </authorList>
    </citation>
    <scope>NUCLEOTIDE SEQUENCE [LARGE SCALE GENOMIC DNA]</scope>
    <source>
        <strain evidence="5 8">00-78-3</strain>
    </source>
</reference>
<dbReference type="Gene3D" id="3.40.50.2300">
    <property type="match status" value="1"/>
</dbReference>
<dbReference type="Pfam" id="PF21155">
    <property type="entry name" value="VpsT-like_REC"/>
    <property type="match status" value="1"/>
</dbReference>
<dbReference type="PROSITE" id="PS50043">
    <property type="entry name" value="HTH_LUXR_2"/>
    <property type="match status" value="1"/>
</dbReference>
<dbReference type="Gene3D" id="1.10.10.10">
    <property type="entry name" value="Winged helix-like DNA-binding domain superfamily/Winged helix DNA-binding domain"/>
    <property type="match status" value="1"/>
</dbReference>
<name>A0A2K7T049_9VIBR</name>
<dbReference type="InterPro" id="IPR000792">
    <property type="entry name" value="Tscrpt_reg_LuxR_C"/>
</dbReference>
<feature type="domain" description="HTH luxR-type" evidence="4">
    <location>
        <begin position="150"/>
        <end position="215"/>
    </location>
</feature>
<evidence type="ECO:0000313" key="8">
    <source>
        <dbReference type="Proteomes" id="UP000572072"/>
    </source>
</evidence>
<keyword evidence="2" id="KW-0238">DNA-binding</keyword>
<dbReference type="Proteomes" id="UP000572072">
    <property type="component" value="Unassembled WGS sequence"/>
</dbReference>
<dbReference type="Pfam" id="PF00196">
    <property type="entry name" value="GerE"/>
    <property type="match status" value="1"/>
</dbReference>
<dbReference type="EMBL" id="MKFT01000001">
    <property type="protein sequence ID" value="OHY96194.1"/>
    <property type="molecule type" value="Genomic_DNA"/>
</dbReference>
<evidence type="ECO:0000313" key="6">
    <source>
        <dbReference type="EMBL" id="OHY96194.1"/>
    </source>
</evidence>
<keyword evidence="7" id="KW-1185">Reference proteome</keyword>
<keyword evidence="3" id="KW-0804">Transcription</keyword>
<dbReference type="PROSITE" id="PS00622">
    <property type="entry name" value="HTH_LUXR_1"/>
    <property type="match status" value="1"/>
</dbReference>
<proteinExistence type="predicted"/>
<accession>A0A2K7T049</accession>
<gene>
    <name evidence="6" type="ORF">BI375_01400</name>
    <name evidence="5" type="ORF">F0262_07655</name>
</gene>
<dbReference type="GO" id="GO:0003677">
    <property type="term" value="F:DNA binding"/>
    <property type="evidence" value="ECO:0007669"/>
    <property type="project" value="UniProtKB-KW"/>
</dbReference>
<evidence type="ECO:0000259" key="4">
    <source>
        <dbReference type="PROSITE" id="PS50043"/>
    </source>
</evidence>
<dbReference type="FunFam" id="1.10.10.10:FF:000153">
    <property type="entry name" value="LuxR family transcriptional regulator"/>
    <property type="match status" value="1"/>
</dbReference>
<dbReference type="SMART" id="SM00421">
    <property type="entry name" value="HTH_LUXR"/>
    <property type="match status" value="1"/>
</dbReference>
<reference evidence="6 7" key="1">
    <citation type="submission" date="2016-09" db="EMBL/GenBank/DDBJ databases">
        <title>Isolation, identification and antibiotic sensitivity analysis of bacterial pathogen from juvenile Hippocampus erectus with tail-rotted disease.</title>
        <authorList>
            <person name="Yang Q."/>
        </authorList>
    </citation>
    <scope>NUCLEOTIDE SEQUENCE [LARGE SCALE GENOMIC DNA]</scope>
    <source>
        <strain evidence="6 7">HM-10</strain>
    </source>
</reference>
<protein>
    <submittedName>
        <fullName evidence="5">Helix-turn-helix transcriptional regulator</fullName>
    </submittedName>
</protein>
<evidence type="ECO:0000256" key="2">
    <source>
        <dbReference type="ARBA" id="ARBA00023125"/>
    </source>
</evidence>
<evidence type="ECO:0000256" key="3">
    <source>
        <dbReference type="ARBA" id="ARBA00023163"/>
    </source>
</evidence>
<dbReference type="InterPro" id="IPR036388">
    <property type="entry name" value="WH-like_DNA-bd_sf"/>
</dbReference>
<dbReference type="InterPro" id="IPR049151">
    <property type="entry name" value="CsgD-like_REC"/>
</dbReference>
<dbReference type="CDD" id="cd06170">
    <property type="entry name" value="LuxR_C_like"/>
    <property type="match status" value="1"/>
</dbReference>
<dbReference type="PANTHER" id="PTHR44688">
    <property type="entry name" value="DNA-BINDING TRANSCRIPTIONAL ACTIVATOR DEVR_DOSR"/>
    <property type="match status" value="1"/>
</dbReference>
<comment type="caution">
    <text evidence="5">The sequence shown here is derived from an EMBL/GenBank/DDBJ whole genome shotgun (WGS) entry which is preliminary data.</text>
</comment>
<sequence length="223" mass="25511">MVSGSKSNVILVTEDSLQSSLLKEILENKLRINVFLLSPDKLIAFKAMSGNISTIILDSSVVSEDMYSHYMELKKAEFSNAEEILINCDKNIPTEELFAWSSLSGIFYNSDDIHTLQIGIGKILQGEMWFSRKLAQQYITHLRRHFKPVSRNTKTVLTKRERQIITFLSMGASNQQIAENLFVSENTVKTHLHNIFKKIEVKNRVQALIWAKDNISNVQEVSY</sequence>
<dbReference type="PRINTS" id="PR00038">
    <property type="entry name" value="HTHLUXR"/>
</dbReference>
<organism evidence="5 8">
    <name type="scientific">Vibrio rotiferianus</name>
    <dbReference type="NCBI Taxonomy" id="190895"/>
    <lineage>
        <taxon>Bacteria</taxon>
        <taxon>Pseudomonadati</taxon>
        <taxon>Pseudomonadota</taxon>
        <taxon>Gammaproteobacteria</taxon>
        <taxon>Vibrionales</taxon>
        <taxon>Vibrionaceae</taxon>
        <taxon>Vibrio</taxon>
    </lineage>
</organism>
<evidence type="ECO:0000313" key="7">
    <source>
        <dbReference type="Proteomes" id="UP000180133"/>
    </source>
</evidence>
<dbReference type="SUPFAM" id="SSF46894">
    <property type="entry name" value="C-terminal effector domain of the bipartite response regulators"/>
    <property type="match status" value="1"/>
</dbReference>
<evidence type="ECO:0000256" key="1">
    <source>
        <dbReference type="ARBA" id="ARBA00023015"/>
    </source>
</evidence>
<dbReference type="InterPro" id="IPR016032">
    <property type="entry name" value="Sig_transdc_resp-reg_C-effctor"/>
</dbReference>
<dbReference type="AlphaFoldDB" id="A0A2K7T049"/>